<dbReference type="InterPro" id="IPR011989">
    <property type="entry name" value="ARM-like"/>
</dbReference>
<evidence type="ECO:0000256" key="8">
    <source>
        <dbReference type="PROSITE-ProRule" id="PRU00339"/>
    </source>
</evidence>
<keyword evidence="5" id="KW-0677">Repeat</keyword>
<dbReference type="GO" id="GO:0051879">
    <property type="term" value="F:Hsp90 protein binding"/>
    <property type="evidence" value="ECO:0007669"/>
    <property type="project" value="TreeGrafter"/>
</dbReference>
<organism evidence="10 11">
    <name type="scientific">Bambusicola thoracicus</name>
    <name type="common">Chinese bamboo-partridge</name>
    <name type="synonym">Perdix thoracica</name>
    <dbReference type="NCBI Taxonomy" id="9083"/>
    <lineage>
        <taxon>Eukaryota</taxon>
        <taxon>Metazoa</taxon>
        <taxon>Chordata</taxon>
        <taxon>Craniata</taxon>
        <taxon>Vertebrata</taxon>
        <taxon>Euteleostomi</taxon>
        <taxon>Archelosauria</taxon>
        <taxon>Archosauria</taxon>
        <taxon>Dinosauria</taxon>
        <taxon>Saurischia</taxon>
        <taxon>Theropoda</taxon>
        <taxon>Coelurosauria</taxon>
        <taxon>Aves</taxon>
        <taxon>Neognathae</taxon>
        <taxon>Galloanserae</taxon>
        <taxon>Galliformes</taxon>
        <taxon>Phasianidae</taxon>
        <taxon>Perdicinae</taxon>
        <taxon>Bambusicola</taxon>
    </lineage>
</organism>
<dbReference type="SUPFAM" id="SSF48371">
    <property type="entry name" value="ARM repeat"/>
    <property type="match status" value="1"/>
</dbReference>
<dbReference type="Gene3D" id="1.25.40.10">
    <property type="entry name" value="Tetratricopeptide repeat domain"/>
    <property type="match status" value="1"/>
</dbReference>
<evidence type="ECO:0000313" key="11">
    <source>
        <dbReference type="Proteomes" id="UP000237246"/>
    </source>
</evidence>
<keyword evidence="3" id="KW-0963">Cytoplasm</keyword>
<sequence>MEDPIQLKEEGNKYFQASDYERAAQSYTQAMKLNKDRALQAVLYRNRAACFLKREEYAKAASDASRAHKCRSRKIASRFSDAAHTLVLEQLRIQFSTDMRVQKMFEILLDENSEKEKREKAANNLIVLGREEAGAERIFQNNGVSLLLQLIETKNAELVLAAVRTLSGMCTGHKARATAILHYLGIDNICMWMSVDNEEISLAVCNLLQTVTDCLLGQGKEEHHGKEEAVVLDTKKDLKMITMRLLDMLVSKNVSGQGRDRALNLLNKNIPRKDLKDQDNSRTTFVIDNGLKKILKVVGQIPEMPGCLPLTENTQLTASILLNKLYDDLRCDPERDNYRVICEEYIKSKIDPQNMDKTLHAIQIVSGVLQGPFDLGNKLLGMKGVMEMMVALCGSEREIDQLVAVEALIHASTKLSRATFIISNGITLLKEIYKKTKNEKIKIRALVGLCKLGSAGGTDYGLRQFAEGSTEKLARQCRK</sequence>
<evidence type="ECO:0000256" key="1">
    <source>
        <dbReference type="ARBA" id="ARBA00004556"/>
    </source>
</evidence>
<dbReference type="InterPro" id="IPR011990">
    <property type="entry name" value="TPR-like_helical_dom_sf"/>
</dbReference>
<evidence type="ECO:0000256" key="2">
    <source>
        <dbReference type="ARBA" id="ARBA00022473"/>
    </source>
</evidence>
<dbReference type="InterPro" id="IPR019734">
    <property type="entry name" value="TPR_rpt"/>
</dbReference>
<dbReference type="FunFam" id="1.25.10.10:FF:000043">
    <property type="entry name" value="Unc-45 myosin chaperone B"/>
    <property type="match status" value="1"/>
</dbReference>
<dbReference type="GO" id="GO:0007517">
    <property type="term" value="P:muscle organ development"/>
    <property type="evidence" value="ECO:0007669"/>
    <property type="project" value="UniProtKB-KW"/>
</dbReference>
<feature type="repeat" description="TPR" evidence="8">
    <location>
        <begin position="4"/>
        <end position="37"/>
    </location>
</feature>
<evidence type="ECO:0000256" key="4">
    <source>
        <dbReference type="ARBA" id="ARBA00022541"/>
    </source>
</evidence>
<evidence type="ECO:0000259" key="9">
    <source>
        <dbReference type="Pfam" id="PF11701"/>
    </source>
</evidence>
<feature type="domain" description="UNC-45/Cro1/She4 central" evidence="9">
    <location>
        <begin position="291"/>
        <end position="452"/>
    </location>
</feature>
<evidence type="ECO:0000256" key="6">
    <source>
        <dbReference type="ARBA" id="ARBA00022782"/>
    </source>
</evidence>
<evidence type="ECO:0000256" key="3">
    <source>
        <dbReference type="ARBA" id="ARBA00022490"/>
    </source>
</evidence>
<proteinExistence type="predicted"/>
<dbReference type="InterPro" id="IPR024660">
    <property type="entry name" value="UCS_central_dom"/>
</dbReference>
<evidence type="ECO:0000313" key="10">
    <source>
        <dbReference type="EMBL" id="POI31240.1"/>
    </source>
</evidence>
<dbReference type="Pfam" id="PF11701">
    <property type="entry name" value="UNC45-central"/>
    <property type="match status" value="1"/>
</dbReference>
<dbReference type="PANTHER" id="PTHR45994:SF2">
    <property type="entry name" value="PROTEIN UNC-45 HOMOLOG B"/>
    <property type="match status" value="1"/>
</dbReference>
<protein>
    <recommendedName>
        <fullName evidence="9">UNC-45/Cro1/She4 central domain-containing protein</fullName>
    </recommendedName>
</protein>
<dbReference type="SMART" id="SM00028">
    <property type="entry name" value="TPR"/>
    <property type="match status" value="2"/>
</dbReference>
<dbReference type="Proteomes" id="UP000237246">
    <property type="component" value="Unassembled WGS sequence"/>
</dbReference>
<keyword evidence="6" id="KW-0221">Differentiation</keyword>
<dbReference type="OrthoDB" id="199930at2759"/>
<dbReference type="AlphaFoldDB" id="A0A2P4T4E2"/>
<dbReference type="PANTHER" id="PTHR45994">
    <property type="entry name" value="FI21225P1"/>
    <property type="match status" value="1"/>
</dbReference>
<keyword evidence="2" id="KW-0217">Developmental protein</keyword>
<gene>
    <name evidence="10" type="ORF">CIB84_005009</name>
</gene>
<dbReference type="GO" id="GO:0030154">
    <property type="term" value="P:cell differentiation"/>
    <property type="evidence" value="ECO:0007669"/>
    <property type="project" value="UniProtKB-KW"/>
</dbReference>
<dbReference type="SUPFAM" id="SSF48452">
    <property type="entry name" value="TPR-like"/>
    <property type="match status" value="1"/>
</dbReference>
<comment type="subcellular location">
    <subcellularLocation>
        <location evidence="1">Cytoplasm</location>
        <location evidence="1">Perinuclear region</location>
    </subcellularLocation>
</comment>
<keyword evidence="8" id="KW-0802">TPR repeat</keyword>
<keyword evidence="11" id="KW-1185">Reference proteome</keyword>
<comment type="caution">
    <text evidence="10">The sequence shown here is derived from an EMBL/GenBank/DDBJ whole genome shotgun (WGS) entry which is preliminary data.</text>
</comment>
<keyword evidence="7" id="KW-0143">Chaperone</keyword>
<accession>A0A2P4T4E2</accession>
<dbReference type="EMBL" id="PPHD01009217">
    <property type="protein sequence ID" value="POI31240.1"/>
    <property type="molecule type" value="Genomic_DNA"/>
</dbReference>
<dbReference type="PROSITE" id="PS50005">
    <property type="entry name" value="TPR"/>
    <property type="match status" value="1"/>
</dbReference>
<reference evidence="10 11" key="1">
    <citation type="submission" date="2018-01" db="EMBL/GenBank/DDBJ databases">
        <title>Comparison of the Chinese Bamboo Partridge and Red Junglefowl genome sequences highlights the importance of demography in genome evolution.</title>
        <authorList>
            <person name="Tiley G.P."/>
            <person name="Kimball R.T."/>
            <person name="Braun E.L."/>
            <person name="Burleigh J.G."/>
        </authorList>
    </citation>
    <scope>NUCLEOTIDE SEQUENCE [LARGE SCALE GENOMIC DNA]</scope>
    <source>
        <strain evidence="10">RTK389</strain>
        <tissue evidence="10">Blood</tissue>
    </source>
</reference>
<dbReference type="GO" id="GO:0048471">
    <property type="term" value="C:perinuclear region of cytoplasm"/>
    <property type="evidence" value="ECO:0007669"/>
    <property type="project" value="UniProtKB-SubCell"/>
</dbReference>
<evidence type="ECO:0000256" key="5">
    <source>
        <dbReference type="ARBA" id="ARBA00022737"/>
    </source>
</evidence>
<dbReference type="InterPro" id="IPR016024">
    <property type="entry name" value="ARM-type_fold"/>
</dbReference>
<name>A0A2P4T4E2_BAMTH</name>
<evidence type="ECO:0000256" key="7">
    <source>
        <dbReference type="ARBA" id="ARBA00023186"/>
    </source>
</evidence>
<keyword evidence="4" id="KW-0517">Myogenesis</keyword>
<dbReference type="Gene3D" id="1.25.10.10">
    <property type="entry name" value="Leucine-rich Repeat Variant"/>
    <property type="match status" value="1"/>
</dbReference>